<evidence type="ECO:0000313" key="4">
    <source>
        <dbReference type="Proteomes" id="UP000277007"/>
    </source>
</evidence>
<reference evidence="3 4" key="1">
    <citation type="submission" date="2018-12" db="EMBL/GenBank/DDBJ databases">
        <authorList>
            <person name="Yang Y."/>
        </authorList>
    </citation>
    <scope>NUCLEOTIDE SEQUENCE [LARGE SCALE GENOMIC DNA]</scope>
    <source>
        <strain evidence="3 4">L-25-5w-1</strain>
    </source>
</reference>
<dbReference type="Pfam" id="PF02709">
    <property type="entry name" value="Glyco_transf_7C"/>
    <property type="match status" value="1"/>
</dbReference>
<gene>
    <name evidence="3" type="ORF">EJ903_19620</name>
</gene>
<organism evidence="3 4">
    <name type="scientific">Azospirillum griseum</name>
    <dbReference type="NCBI Taxonomy" id="2496639"/>
    <lineage>
        <taxon>Bacteria</taxon>
        <taxon>Pseudomonadati</taxon>
        <taxon>Pseudomonadota</taxon>
        <taxon>Alphaproteobacteria</taxon>
        <taxon>Rhodospirillales</taxon>
        <taxon>Azospirillaceae</taxon>
        <taxon>Azospirillum</taxon>
    </lineage>
</organism>
<feature type="non-terminal residue" evidence="3">
    <location>
        <position position="1"/>
    </location>
</feature>
<dbReference type="Proteomes" id="UP000277007">
    <property type="component" value="Unassembled WGS sequence"/>
</dbReference>
<evidence type="ECO:0000259" key="2">
    <source>
        <dbReference type="Pfam" id="PF02709"/>
    </source>
</evidence>
<protein>
    <recommendedName>
        <fullName evidence="2">Galactosyltransferase C-terminal domain-containing protein</fullName>
    </recommendedName>
</protein>
<sequence length="311" mass="35362">RHVRRAFLKGDERLRLKPAPPSTKFRIVPERLDLSDVTFMVPCRIESLDRRRNLRILVSYLRKHLHTNILICEDNAERQDVPAIMEELGLSSTDYGYIHLTGNDSPHTHKAKQINLMAEAATTPVLVVQDTDVVLEPTQYVFAQQAVRSGAALACPFNGLFFDIAADYISGVERHLTVGQIDLFDPRNPMLYKNSYGGSVFFARDVFSRLGGFNENFISWGWEDFEIYRRLEALGERVERMWGPLLHLSHTRSTNSMKQNPWYDHNTAEYERVVGLSKEGILNEIAKGTFRRPLVNAASVPSIAVPSQGHP</sequence>
<keyword evidence="1" id="KW-0808">Transferase</keyword>
<keyword evidence="4" id="KW-1185">Reference proteome</keyword>
<dbReference type="Gene3D" id="3.90.550.10">
    <property type="entry name" value="Spore Coat Polysaccharide Biosynthesis Protein SpsA, Chain A"/>
    <property type="match status" value="1"/>
</dbReference>
<accession>A0A3S0HXY7</accession>
<dbReference type="AlphaFoldDB" id="A0A3S0HXY7"/>
<dbReference type="InterPro" id="IPR027791">
    <property type="entry name" value="Galactosyl_T_C"/>
</dbReference>
<name>A0A3S0HXY7_9PROT</name>
<dbReference type="SUPFAM" id="SSF53448">
    <property type="entry name" value="Nucleotide-diphospho-sugar transferases"/>
    <property type="match status" value="1"/>
</dbReference>
<evidence type="ECO:0000313" key="3">
    <source>
        <dbReference type="EMBL" id="RTR16695.1"/>
    </source>
</evidence>
<proteinExistence type="predicted"/>
<dbReference type="InterPro" id="IPR029044">
    <property type="entry name" value="Nucleotide-diphossugar_trans"/>
</dbReference>
<dbReference type="RefSeq" id="WP_246015769.1">
    <property type="nucleotide sequence ID" value="NZ_RXMA01000023.1"/>
</dbReference>
<evidence type="ECO:0000256" key="1">
    <source>
        <dbReference type="ARBA" id="ARBA00022679"/>
    </source>
</evidence>
<comment type="caution">
    <text evidence="3">The sequence shown here is derived from an EMBL/GenBank/DDBJ whole genome shotgun (WGS) entry which is preliminary data.</text>
</comment>
<dbReference type="GO" id="GO:0016740">
    <property type="term" value="F:transferase activity"/>
    <property type="evidence" value="ECO:0007669"/>
    <property type="project" value="UniProtKB-KW"/>
</dbReference>
<dbReference type="EMBL" id="RXMA01000023">
    <property type="protein sequence ID" value="RTR16695.1"/>
    <property type="molecule type" value="Genomic_DNA"/>
</dbReference>
<feature type="domain" description="Galactosyltransferase C-terminal" evidence="2">
    <location>
        <begin position="191"/>
        <end position="243"/>
    </location>
</feature>